<name>A0A2W7I0L4_9FLAO</name>
<gene>
    <name evidence="2" type="ORF">LX95_01514</name>
</gene>
<dbReference type="RefSeq" id="WP_111540839.1">
    <property type="nucleotide sequence ID" value="NZ_QKYV01000004.1"/>
</dbReference>
<evidence type="ECO:0000313" key="2">
    <source>
        <dbReference type="EMBL" id="PZW40451.1"/>
    </source>
</evidence>
<proteinExistence type="predicted"/>
<protein>
    <submittedName>
        <fullName evidence="2">SH3 domain-containing protein</fullName>
    </submittedName>
</protein>
<dbReference type="Proteomes" id="UP000249542">
    <property type="component" value="Unassembled WGS sequence"/>
</dbReference>
<accession>A0A2W7I0L4</accession>
<evidence type="ECO:0000313" key="3">
    <source>
        <dbReference type="Proteomes" id="UP000249542"/>
    </source>
</evidence>
<dbReference type="EMBL" id="QKYV01000004">
    <property type="protein sequence ID" value="PZW40451.1"/>
    <property type="molecule type" value="Genomic_DNA"/>
</dbReference>
<reference evidence="2 3" key="1">
    <citation type="submission" date="2018-06" db="EMBL/GenBank/DDBJ databases">
        <title>Genomic Encyclopedia of Archaeal and Bacterial Type Strains, Phase II (KMG-II): from individual species to whole genera.</title>
        <authorList>
            <person name="Goeker M."/>
        </authorList>
    </citation>
    <scope>NUCLEOTIDE SEQUENCE [LARGE SCALE GENOMIC DNA]</scope>
    <source>
        <strain evidence="2 3">DSM 15361</strain>
    </source>
</reference>
<keyword evidence="3" id="KW-1185">Reference proteome</keyword>
<evidence type="ECO:0000259" key="1">
    <source>
        <dbReference type="Pfam" id="PF08239"/>
    </source>
</evidence>
<organism evidence="2 3">
    <name type="scientific">Mesonia algae</name>
    <dbReference type="NCBI Taxonomy" id="213248"/>
    <lineage>
        <taxon>Bacteria</taxon>
        <taxon>Pseudomonadati</taxon>
        <taxon>Bacteroidota</taxon>
        <taxon>Flavobacteriia</taxon>
        <taxon>Flavobacteriales</taxon>
        <taxon>Flavobacteriaceae</taxon>
        <taxon>Mesonia</taxon>
    </lineage>
</organism>
<feature type="domain" description="SH3b" evidence="1">
    <location>
        <begin position="30"/>
        <end position="84"/>
    </location>
</feature>
<sequence length="181" mass="20521">MYKYILTLVLFLNLITVSNAQSYLGYVTKQVNFRTESNTTCKVISSLPRGAALFVISKDKINGFYQVLDIDTNKEGFVHSSFVQLDRILPKNKDGIFTPVGKTSSEKPVIKIFNNTVKTLTLKLNDKLYSFSPKERKTLTLSSGSYSYRASAPGVLPDYGTELMKNSFEYEWSFYISTTRN</sequence>
<comment type="caution">
    <text evidence="2">The sequence shown here is derived from an EMBL/GenBank/DDBJ whole genome shotgun (WGS) entry which is preliminary data.</text>
</comment>
<dbReference type="Pfam" id="PF08239">
    <property type="entry name" value="SH3_3"/>
    <property type="match status" value="1"/>
</dbReference>
<dbReference type="AlphaFoldDB" id="A0A2W7I0L4"/>
<dbReference type="Gene3D" id="2.30.30.40">
    <property type="entry name" value="SH3 Domains"/>
    <property type="match status" value="1"/>
</dbReference>
<dbReference type="InterPro" id="IPR003646">
    <property type="entry name" value="SH3-like_bac-type"/>
</dbReference>